<dbReference type="SUPFAM" id="SSF81301">
    <property type="entry name" value="Nucleotidyltransferase"/>
    <property type="match status" value="1"/>
</dbReference>
<accession>U4TES8</accession>
<keyword evidence="2" id="KW-0175">Coiled coil</keyword>
<reference evidence="4 5" key="1">
    <citation type="journal article" date="2013" name="Genome Announc.">
        <title>Draft Genome Sequence of Psychrobacter aquaticus Strain CMS 56T, Isolated from a Cyanobacterial Mat Sample Collected from Water Bodies in the McMurdo Dry Valley Region of Antarctica.</title>
        <authorList>
            <person name="Reddy G.S."/>
            <person name="Ara S."/>
            <person name="Singh A."/>
            <person name="Kumar Pinnaka A."/>
            <person name="Shivaji S."/>
        </authorList>
    </citation>
    <scope>NUCLEOTIDE SEQUENCE [LARGE SCALE GENOMIC DNA]</scope>
    <source>
        <strain evidence="4 5">CMS 56</strain>
    </source>
</reference>
<evidence type="ECO:0000313" key="4">
    <source>
        <dbReference type="EMBL" id="ERL56973.1"/>
    </source>
</evidence>
<dbReference type="InterPro" id="IPR006116">
    <property type="entry name" value="NT_2-5OAS_ClassI-CCAase"/>
</dbReference>
<dbReference type="eggNOG" id="COG1746">
    <property type="taxonomic scope" value="Bacteria"/>
</dbReference>
<dbReference type="Pfam" id="PF18134">
    <property type="entry name" value="AGS_C"/>
    <property type="match status" value="1"/>
</dbReference>
<gene>
    <name evidence="4" type="ORF">M917_0170</name>
</gene>
<keyword evidence="1" id="KW-0051">Antiviral defense</keyword>
<evidence type="ECO:0000259" key="3">
    <source>
        <dbReference type="Pfam" id="PF18134"/>
    </source>
</evidence>
<dbReference type="PATRIC" id="fig|1354303.4.peg.171"/>
<dbReference type="RefSeq" id="WP_021812846.1">
    <property type="nucleotide sequence ID" value="NZ_AUSW01000006.1"/>
</dbReference>
<dbReference type="AlphaFoldDB" id="U4TES8"/>
<evidence type="ECO:0000256" key="1">
    <source>
        <dbReference type="ARBA" id="ARBA00023118"/>
    </source>
</evidence>
<proteinExistence type="predicted"/>
<evidence type="ECO:0000256" key="2">
    <source>
        <dbReference type="SAM" id="Coils"/>
    </source>
</evidence>
<sequence>MTTTDMFTGFLENLKVKNSHSITSKYERITSTLNQEFRGLDSKKDNRLRVGSYGRWTGINGISDLDMLYIMPNSKWEEYKDGKQSKLLDDTRDAILTTYPTTKVKKDRLVIQVLFSGFMVEVQPVFEQSDGSYKYPDSYGNGSWKTTKPREEIQAMQEFVEQKNRNLRKLCKMVRAWKNKHGVGIGGLLIDTLAYNFLRSNSNYDNRSVAYYDLMCRDFFKYLSEEPIKDYYLALGSDQRVNVKSKFQKRALKAYKLSLEAIEAGESPTAHKKWKNIFGRAFPASSIQENKSAQTIFDNTEEFIEDFYPVDIRYNLEVDCVISQNGYRVNSLRSMLANNLKLLPKKDLRFSICDINVPDNYTVKWKVLNRGSEAERRNLVRGHIIDSNDGFEVRKETTDFNGEHIVECFAIQNGVVVAKGRIKVPIQ</sequence>
<dbReference type="InterPro" id="IPR040511">
    <property type="entry name" value="AGS_C"/>
</dbReference>
<dbReference type="CDD" id="cd05400">
    <property type="entry name" value="NT_2-5OAS_ClassI-CCAase"/>
    <property type="match status" value="1"/>
</dbReference>
<feature type="coiled-coil region" evidence="2">
    <location>
        <begin position="150"/>
        <end position="180"/>
    </location>
</feature>
<name>U4TES8_9GAMM</name>
<feature type="domain" description="Adenylyl/Guanylyl and SMODS C-terminal sensor" evidence="3">
    <location>
        <begin position="299"/>
        <end position="427"/>
    </location>
</feature>
<dbReference type="STRING" id="1354303.M917_0170"/>
<dbReference type="Pfam" id="PF18144">
    <property type="entry name" value="SMODS"/>
    <property type="match status" value="1"/>
</dbReference>
<dbReference type="OrthoDB" id="2082416at2"/>
<dbReference type="EMBL" id="AUSW01000006">
    <property type="protein sequence ID" value="ERL56973.1"/>
    <property type="molecule type" value="Genomic_DNA"/>
</dbReference>
<organism evidence="4 5">
    <name type="scientific">Psychrobacter aquaticus CMS 56</name>
    <dbReference type="NCBI Taxonomy" id="1354303"/>
    <lineage>
        <taxon>Bacteria</taxon>
        <taxon>Pseudomonadati</taxon>
        <taxon>Pseudomonadota</taxon>
        <taxon>Gammaproteobacteria</taxon>
        <taxon>Moraxellales</taxon>
        <taxon>Moraxellaceae</taxon>
        <taxon>Psychrobacter</taxon>
    </lineage>
</organism>
<dbReference type="Proteomes" id="UP000016761">
    <property type="component" value="Unassembled WGS sequence"/>
</dbReference>
<dbReference type="GO" id="GO:0051607">
    <property type="term" value="P:defense response to virus"/>
    <property type="evidence" value="ECO:0007669"/>
    <property type="project" value="UniProtKB-KW"/>
</dbReference>
<evidence type="ECO:0000313" key="5">
    <source>
        <dbReference type="Proteomes" id="UP000016761"/>
    </source>
</evidence>
<dbReference type="GO" id="GO:0016779">
    <property type="term" value="F:nucleotidyltransferase activity"/>
    <property type="evidence" value="ECO:0007669"/>
    <property type="project" value="InterPro"/>
</dbReference>
<dbReference type="InterPro" id="IPR043519">
    <property type="entry name" value="NT_sf"/>
</dbReference>
<comment type="caution">
    <text evidence="4">The sequence shown here is derived from an EMBL/GenBank/DDBJ whole genome shotgun (WGS) entry which is preliminary data.</text>
</comment>
<keyword evidence="5" id="KW-1185">Reference proteome</keyword>
<protein>
    <recommendedName>
        <fullName evidence="3">Adenylyl/Guanylyl and SMODS C-terminal sensor domain-containing protein</fullName>
    </recommendedName>
</protein>